<dbReference type="InParanoid" id="F4RYB3"/>
<accession>F4RYB3</accession>
<dbReference type="AlphaFoldDB" id="F4RYB3"/>
<evidence type="ECO:0000313" key="1">
    <source>
        <dbReference type="EMBL" id="EGG02666.1"/>
    </source>
</evidence>
<sequence length="401" mass="45069">MQQMRMVYIAPHGVGTSFRPPQTHRFQRNRPKTPFHSPLTAPVPYPHYCCCPSLEVTHRLNMPHAPSTSREPMAADDIECSLDDASMSDTSEIKPLIGGSSIPAAVAQLSPLEALAQLSPEQLDMLLRIQQAMRNLESLTPNTAQTTSTPTHPINYSVPPTAPDATPLPAPGFDHAIQLKINGLSPTMREKFLVPNLNLKTSRTTIPNITEMVMLFAPHAKPVRRGYINKDLWISAYNSNVKPLLEPFIFSPPREAAAQTSDYAGYTWEYYQSREFDPSARWITTDVLADLLNHFCPGLPIPPRRAARERMFRQKVFGDEHEEDPPPPYSSTLSACRAPHHITLGVDHLRFTLQQQEPNLLIPTQTSKPVLLQIYEIYIQHRERTPDDPVAGVDYFWAESG</sequence>
<dbReference type="Proteomes" id="UP000001072">
    <property type="component" value="Unassembled WGS sequence"/>
</dbReference>
<name>F4RYB3_MELLP</name>
<proteinExistence type="predicted"/>
<gene>
    <name evidence="1" type="ORF">MELLADRAFT_91234</name>
</gene>
<protein>
    <submittedName>
        <fullName evidence="1">Uncharacterized protein</fullName>
    </submittedName>
</protein>
<dbReference type="VEuPathDB" id="FungiDB:MELLADRAFT_91234"/>
<dbReference type="KEGG" id="mlr:MELLADRAFT_91234"/>
<reference evidence="2" key="1">
    <citation type="journal article" date="2011" name="Proc. Natl. Acad. Sci. U.S.A.">
        <title>Obligate biotrophy features unraveled by the genomic analysis of rust fungi.</title>
        <authorList>
            <person name="Duplessis S."/>
            <person name="Cuomo C.A."/>
            <person name="Lin Y.-C."/>
            <person name="Aerts A."/>
            <person name="Tisserant E."/>
            <person name="Veneault-Fourrey C."/>
            <person name="Joly D.L."/>
            <person name="Hacquard S."/>
            <person name="Amselem J."/>
            <person name="Cantarel B.L."/>
            <person name="Chiu R."/>
            <person name="Coutinho P.M."/>
            <person name="Feau N."/>
            <person name="Field M."/>
            <person name="Frey P."/>
            <person name="Gelhaye E."/>
            <person name="Goldberg J."/>
            <person name="Grabherr M.G."/>
            <person name="Kodira C.D."/>
            <person name="Kohler A."/>
            <person name="Kuees U."/>
            <person name="Lindquist E.A."/>
            <person name="Lucas S.M."/>
            <person name="Mago R."/>
            <person name="Mauceli E."/>
            <person name="Morin E."/>
            <person name="Murat C."/>
            <person name="Pangilinan J.L."/>
            <person name="Park R."/>
            <person name="Pearson M."/>
            <person name="Quesneville H."/>
            <person name="Rouhier N."/>
            <person name="Sakthikumar S."/>
            <person name="Salamov A.A."/>
            <person name="Schmutz J."/>
            <person name="Selles B."/>
            <person name="Shapiro H."/>
            <person name="Tanguay P."/>
            <person name="Tuskan G.A."/>
            <person name="Henrissat B."/>
            <person name="Van de Peer Y."/>
            <person name="Rouze P."/>
            <person name="Ellis J.G."/>
            <person name="Dodds P.N."/>
            <person name="Schein J.E."/>
            <person name="Zhong S."/>
            <person name="Hamelin R.C."/>
            <person name="Grigoriev I.V."/>
            <person name="Szabo L.J."/>
            <person name="Martin F."/>
        </authorList>
    </citation>
    <scope>NUCLEOTIDE SEQUENCE [LARGE SCALE GENOMIC DNA]</scope>
    <source>
        <strain evidence="2">98AG31 / pathotype 3-4-7</strain>
    </source>
</reference>
<dbReference type="GeneID" id="18935830"/>
<dbReference type="RefSeq" id="XP_007414068.1">
    <property type="nucleotide sequence ID" value="XM_007414006.1"/>
</dbReference>
<dbReference type="HOGENOM" id="CLU_687125_0_0_1"/>
<dbReference type="EMBL" id="GL883129">
    <property type="protein sequence ID" value="EGG02666.1"/>
    <property type="molecule type" value="Genomic_DNA"/>
</dbReference>
<keyword evidence="2" id="KW-1185">Reference proteome</keyword>
<dbReference type="OrthoDB" id="10564387at2759"/>
<evidence type="ECO:0000313" key="2">
    <source>
        <dbReference type="Proteomes" id="UP000001072"/>
    </source>
</evidence>
<organism evidence="2">
    <name type="scientific">Melampsora larici-populina (strain 98AG31 / pathotype 3-4-7)</name>
    <name type="common">Poplar leaf rust fungus</name>
    <dbReference type="NCBI Taxonomy" id="747676"/>
    <lineage>
        <taxon>Eukaryota</taxon>
        <taxon>Fungi</taxon>
        <taxon>Dikarya</taxon>
        <taxon>Basidiomycota</taxon>
        <taxon>Pucciniomycotina</taxon>
        <taxon>Pucciniomycetes</taxon>
        <taxon>Pucciniales</taxon>
        <taxon>Melampsoraceae</taxon>
        <taxon>Melampsora</taxon>
    </lineage>
</organism>